<dbReference type="OrthoDB" id="259392at2"/>
<name>A0A517LZE5_9BACT</name>
<keyword evidence="3" id="KW-1185">Reference proteome</keyword>
<gene>
    <name evidence="2" type="ORF">EC9_21750</name>
</gene>
<dbReference type="AlphaFoldDB" id="A0A517LZE5"/>
<evidence type="ECO:0000313" key="3">
    <source>
        <dbReference type="Proteomes" id="UP000319557"/>
    </source>
</evidence>
<dbReference type="KEGG" id="ruv:EC9_21750"/>
<feature type="signal peptide" evidence="1">
    <location>
        <begin position="1"/>
        <end position="27"/>
    </location>
</feature>
<evidence type="ECO:0000256" key="1">
    <source>
        <dbReference type="SAM" id="SignalP"/>
    </source>
</evidence>
<reference evidence="2 3" key="1">
    <citation type="submission" date="2019-02" db="EMBL/GenBank/DDBJ databases">
        <title>Deep-cultivation of Planctomycetes and their phenomic and genomic characterization uncovers novel biology.</title>
        <authorList>
            <person name="Wiegand S."/>
            <person name="Jogler M."/>
            <person name="Boedeker C."/>
            <person name="Pinto D."/>
            <person name="Vollmers J."/>
            <person name="Rivas-Marin E."/>
            <person name="Kohn T."/>
            <person name="Peeters S.H."/>
            <person name="Heuer A."/>
            <person name="Rast P."/>
            <person name="Oberbeckmann S."/>
            <person name="Bunk B."/>
            <person name="Jeske O."/>
            <person name="Meyerdierks A."/>
            <person name="Storesund J.E."/>
            <person name="Kallscheuer N."/>
            <person name="Luecker S."/>
            <person name="Lage O.M."/>
            <person name="Pohl T."/>
            <person name="Merkel B.J."/>
            <person name="Hornburger P."/>
            <person name="Mueller R.-W."/>
            <person name="Bruemmer F."/>
            <person name="Labrenz M."/>
            <person name="Spormann A.M."/>
            <person name="Op den Camp H."/>
            <person name="Overmann J."/>
            <person name="Amann R."/>
            <person name="Jetten M.S.M."/>
            <person name="Mascher T."/>
            <person name="Medema M.H."/>
            <person name="Devos D.P."/>
            <person name="Kaster A.-K."/>
            <person name="Ovreas L."/>
            <person name="Rohde M."/>
            <person name="Galperin M.Y."/>
            <person name="Jogler C."/>
        </authorList>
    </citation>
    <scope>NUCLEOTIDE SEQUENCE [LARGE SCALE GENOMIC DNA]</scope>
    <source>
        <strain evidence="2 3">EC9</strain>
    </source>
</reference>
<dbReference type="RefSeq" id="WP_145344803.1">
    <property type="nucleotide sequence ID" value="NZ_CP036261.1"/>
</dbReference>
<protein>
    <submittedName>
        <fullName evidence="2">Uncharacterized protein</fullName>
    </submittedName>
</protein>
<organism evidence="2 3">
    <name type="scientific">Rosistilla ulvae</name>
    <dbReference type="NCBI Taxonomy" id="1930277"/>
    <lineage>
        <taxon>Bacteria</taxon>
        <taxon>Pseudomonadati</taxon>
        <taxon>Planctomycetota</taxon>
        <taxon>Planctomycetia</taxon>
        <taxon>Pirellulales</taxon>
        <taxon>Pirellulaceae</taxon>
        <taxon>Rosistilla</taxon>
    </lineage>
</organism>
<proteinExistence type="predicted"/>
<dbReference type="Proteomes" id="UP000319557">
    <property type="component" value="Chromosome"/>
</dbReference>
<dbReference type="EMBL" id="CP036261">
    <property type="protein sequence ID" value="QDS87990.1"/>
    <property type="molecule type" value="Genomic_DNA"/>
</dbReference>
<feature type="chain" id="PRO_5021799472" evidence="1">
    <location>
        <begin position="28"/>
        <end position="217"/>
    </location>
</feature>
<keyword evidence="1" id="KW-0732">Signal</keyword>
<sequence length="217" mass="24464" precursor="true">MRPRFAQRIVCVLLASLIFTQVGCTSALTTIMYAVGADLTPAEFKGLAGQRTAVVVITDGSQYSDDITSRTLTRKVGEYMEIEVDGFDLVPEEEVDSWKDINGWEELDFVALGKGVKAKKVLAIELTGMKLREGQTLYRGRANVTTTVYDVATGRKEFRRSLDDFTFPVHTGKYASETTEAKFRRDFLDVLSRRVTRYFHRYDPRDNVALDAVIVNL</sequence>
<evidence type="ECO:0000313" key="2">
    <source>
        <dbReference type="EMBL" id="QDS87990.1"/>
    </source>
</evidence>
<accession>A0A517LZE5</accession>